<dbReference type="Pfam" id="PF20552">
    <property type="entry name" value="HTH_62"/>
    <property type="match status" value="1"/>
</dbReference>
<dbReference type="InterPro" id="IPR046789">
    <property type="entry name" value="HTH_62"/>
</dbReference>
<dbReference type="AlphaFoldDB" id="A0A345ZTX1"/>
<reference evidence="2 3" key="1">
    <citation type="submission" date="2018-07" db="EMBL/GenBank/DDBJ databases">
        <authorList>
            <person name="Quirk P.G."/>
            <person name="Krulwich T.A."/>
        </authorList>
    </citation>
    <scope>NUCLEOTIDE SEQUENCE [LARGE SCALE GENOMIC DNA]</scope>
    <source>
        <strain evidence="2 3">CC-BB4</strain>
    </source>
</reference>
<dbReference type="EMBL" id="CP031417">
    <property type="protein sequence ID" value="AXK80368.1"/>
    <property type="molecule type" value="Genomic_DNA"/>
</dbReference>
<dbReference type="OrthoDB" id="6909982at2"/>
<evidence type="ECO:0000313" key="2">
    <source>
        <dbReference type="EMBL" id="AXK80368.1"/>
    </source>
</evidence>
<accession>A0A345ZTX1</accession>
<sequence>MPDYQYPSLDPHQTRTHEPTQWQKELANAIESVFVKGARELDEVVAGLNGTRVRPPNGADWTPENFTALMRELGA</sequence>
<evidence type="ECO:0000259" key="1">
    <source>
        <dbReference type="Pfam" id="PF20552"/>
    </source>
</evidence>
<protein>
    <recommendedName>
        <fullName evidence="1">Recombinase-like domain-containing protein</fullName>
    </recommendedName>
</protein>
<gene>
    <name evidence="2" type="ORF">DW352_07460</name>
</gene>
<organism evidence="2 3">
    <name type="scientific">Pseudolabrys taiwanensis</name>
    <dbReference type="NCBI Taxonomy" id="331696"/>
    <lineage>
        <taxon>Bacteria</taxon>
        <taxon>Pseudomonadati</taxon>
        <taxon>Pseudomonadota</taxon>
        <taxon>Alphaproteobacteria</taxon>
        <taxon>Hyphomicrobiales</taxon>
        <taxon>Xanthobacteraceae</taxon>
        <taxon>Pseudolabrys</taxon>
    </lineage>
</organism>
<feature type="domain" description="Recombinase-like" evidence="1">
    <location>
        <begin position="5"/>
        <end position="75"/>
    </location>
</feature>
<keyword evidence="3" id="KW-1185">Reference proteome</keyword>
<dbReference type="KEGG" id="ptaw:DW352_07460"/>
<evidence type="ECO:0000313" key="3">
    <source>
        <dbReference type="Proteomes" id="UP000254889"/>
    </source>
</evidence>
<dbReference type="RefSeq" id="WP_115689948.1">
    <property type="nucleotide sequence ID" value="NZ_CP031417.1"/>
</dbReference>
<dbReference type="Proteomes" id="UP000254889">
    <property type="component" value="Chromosome"/>
</dbReference>
<proteinExistence type="predicted"/>
<name>A0A345ZTX1_9HYPH</name>